<feature type="domain" description="Translation initiation factor beta propellor-like" evidence="9">
    <location>
        <begin position="195"/>
        <end position="324"/>
    </location>
</feature>
<keyword evidence="6" id="KW-0677">Repeat</keyword>
<evidence type="ECO:0000256" key="7">
    <source>
        <dbReference type="ARBA" id="ARBA00022845"/>
    </source>
</evidence>
<dbReference type="InterPro" id="IPR011387">
    <property type="entry name" value="TIF2A"/>
</dbReference>
<dbReference type="InterPro" id="IPR015943">
    <property type="entry name" value="WD40/YVTN_repeat-like_dom_sf"/>
</dbReference>
<feature type="non-terminal residue" evidence="10">
    <location>
        <position position="325"/>
    </location>
</feature>
<dbReference type="GO" id="GO:0043022">
    <property type="term" value="F:ribosome binding"/>
    <property type="evidence" value="ECO:0007669"/>
    <property type="project" value="TreeGrafter"/>
</dbReference>
<keyword evidence="7" id="KW-0810">Translation regulation</keyword>
<dbReference type="GO" id="GO:0022627">
    <property type="term" value="C:cytosolic small ribosomal subunit"/>
    <property type="evidence" value="ECO:0007669"/>
    <property type="project" value="TreeGrafter"/>
</dbReference>
<accession>A0A1B6FV83</accession>
<evidence type="ECO:0000256" key="2">
    <source>
        <dbReference type="ARBA" id="ARBA00009573"/>
    </source>
</evidence>
<sequence>LSVTYSDKYEVSTQSVCSEKCSCMKLSSDSNLLAYATRTSVIVIDCNTFKEKCRIDCGGITDIQFSPHSVYVMYWKLAAFNDEGPNVWLHNVETDTSVIQFQHKESFTKESYQWSQSGYTFVRQYRGQLSLVMMAVSHLNTVNMRVPKVRSFSLSPTSKDLYFAAHFAADNAGGASFVKTVSCKEIPDTVDVTSKSFFQGDFMEYFWNFKGDMVLVVNNTESDKTGASYYGRKMLYLLNRKGDAFQISVPSNGPLHHVSWLPDKNEFLIICGNMPSEVHLFNSKGDAIVKLATGVFNCAYFNRFGNLLVLGGFGNLSGAVQTIDM</sequence>
<dbReference type="Gene3D" id="2.130.10.10">
    <property type="entry name" value="YVTN repeat-like/Quinoprotein amine dehydrogenase"/>
    <property type="match status" value="1"/>
</dbReference>
<evidence type="ECO:0000256" key="4">
    <source>
        <dbReference type="ARBA" id="ARBA00022540"/>
    </source>
</evidence>
<dbReference type="PANTHER" id="PTHR13227">
    <property type="entry name" value="EUKARYOTIC TRANSLATION INITIATION FACTOR 2A"/>
    <property type="match status" value="1"/>
</dbReference>
<evidence type="ECO:0000256" key="1">
    <source>
        <dbReference type="ARBA" id="ARBA00003993"/>
    </source>
</evidence>
<evidence type="ECO:0000256" key="6">
    <source>
        <dbReference type="ARBA" id="ARBA00022737"/>
    </source>
</evidence>
<evidence type="ECO:0000256" key="3">
    <source>
        <dbReference type="ARBA" id="ARBA00013819"/>
    </source>
</evidence>
<dbReference type="SUPFAM" id="SSF82171">
    <property type="entry name" value="DPP6 N-terminal domain-like"/>
    <property type="match status" value="1"/>
</dbReference>
<organism evidence="10">
    <name type="scientific">Cuerna arida</name>
    <dbReference type="NCBI Taxonomy" id="1464854"/>
    <lineage>
        <taxon>Eukaryota</taxon>
        <taxon>Metazoa</taxon>
        <taxon>Ecdysozoa</taxon>
        <taxon>Arthropoda</taxon>
        <taxon>Hexapoda</taxon>
        <taxon>Insecta</taxon>
        <taxon>Pterygota</taxon>
        <taxon>Neoptera</taxon>
        <taxon>Paraneoptera</taxon>
        <taxon>Hemiptera</taxon>
        <taxon>Auchenorrhyncha</taxon>
        <taxon>Membracoidea</taxon>
        <taxon>Cicadellidae</taxon>
        <taxon>Cicadellinae</taxon>
        <taxon>Proconiini</taxon>
        <taxon>Cuerna</taxon>
    </lineage>
</organism>
<dbReference type="PANTHER" id="PTHR13227:SF0">
    <property type="entry name" value="EUKARYOTIC TRANSLATION INITIATION FACTOR 2A"/>
    <property type="match status" value="1"/>
</dbReference>
<evidence type="ECO:0000256" key="5">
    <source>
        <dbReference type="ARBA" id="ARBA00022574"/>
    </source>
</evidence>
<evidence type="ECO:0000256" key="8">
    <source>
        <dbReference type="ARBA" id="ARBA00022917"/>
    </source>
</evidence>
<dbReference type="EMBL" id="GECZ01015653">
    <property type="protein sequence ID" value="JAS54116.1"/>
    <property type="molecule type" value="Transcribed_RNA"/>
</dbReference>
<keyword evidence="4" id="KW-0396">Initiation factor</keyword>
<dbReference type="GO" id="GO:0003743">
    <property type="term" value="F:translation initiation factor activity"/>
    <property type="evidence" value="ECO:0007669"/>
    <property type="project" value="UniProtKB-KW"/>
</dbReference>
<keyword evidence="8" id="KW-0648">Protein biosynthesis</keyword>
<dbReference type="Pfam" id="PF08662">
    <property type="entry name" value="eIF2A"/>
    <property type="match status" value="1"/>
</dbReference>
<name>A0A1B6FV83_9HEMI</name>
<dbReference type="AlphaFoldDB" id="A0A1B6FV83"/>
<dbReference type="GO" id="GO:0003729">
    <property type="term" value="F:mRNA binding"/>
    <property type="evidence" value="ECO:0007669"/>
    <property type="project" value="TreeGrafter"/>
</dbReference>
<comment type="similarity">
    <text evidence="2">Belongs to the WD repeat EIF2A family.</text>
</comment>
<dbReference type="GO" id="GO:0006417">
    <property type="term" value="P:regulation of translation"/>
    <property type="evidence" value="ECO:0007669"/>
    <property type="project" value="UniProtKB-KW"/>
</dbReference>
<comment type="function">
    <text evidence="1">Functions in the early steps of protein synthesis of a small number of specific mRNAs. Acts by directing the binding of methionyl-tRNAi to 40S ribosomal subunits. In contrast to the eIF-2 complex, it binds methionyl-tRNAi to 40S subunits in a codon-dependent manner, whereas the eIF-2 complex binds methionyl-tRNAi to 40S subunits in a GTP-dependent manner.</text>
</comment>
<protein>
    <recommendedName>
        <fullName evidence="3">Eukaryotic translation initiation factor 2A</fullName>
    </recommendedName>
</protein>
<keyword evidence="5" id="KW-0853">WD repeat</keyword>
<feature type="non-terminal residue" evidence="10">
    <location>
        <position position="1"/>
    </location>
</feature>
<evidence type="ECO:0000313" key="10">
    <source>
        <dbReference type="EMBL" id="JAS54116.1"/>
    </source>
</evidence>
<reference evidence="10" key="1">
    <citation type="submission" date="2015-11" db="EMBL/GenBank/DDBJ databases">
        <title>De novo transcriptome assembly of four potential Pierce s Disease insect vectors from Arizona vineyards.</title>
        <authorList>
            <person name="Tassone E.E."/>
        </authorList>
    </citation>
    <scope>NUCLEOTIDE SEQUENCE</scope>
</reference>
<dbReference type="GO" id="GO:0000049">
    <property type="term" value="F:tRNA binding"/>
    <property type="evidence" value="ECO:0007669"/>
    <property type="project" value="TreeGrafter"/>
</dbReference>
<dbReference type="InterPro" id="IPR013979">
    <property type="entry name" value="TIF_beta_prop-like"/>
</dbReference>
<proteinExistence type="inferred from homology"/>
<evidence type="ECO:0000259" key="9">
    <source>
        <dbReference type="Pfam" id="PF08662"/>
    </source>
</evidence>
<gene>
    <name evidence="10" type="ORF">g.3933</name>
</gene>